<evidence type="ECO:0000313" key="1">
    <source>
        <dbReference type="EMBL" id="RGO31629.1"/>
    </source>
</evidence>
<sequence length="156" mass="17428">MTEEIRQKLTGAVIGLARTCENNEKTESTDRVFLEALTMAGDWSASIFDMSEMLEKVRNEKYTVSPGCVTCAAPCGNTDDYDMENLWKESEEIGAFKNTILMVICQTAAKLYHADQTEESETVKLLFRALRMISFEGWDVAGLIPVMLELGKAGRI</sequence>
<name>A0A3E5GAP8_9FIRM</name>
<accession>A0A3E5GAP8</accession>
<organism evidence="1 2">
    <name type="scientific">Dorea longicatena</name>
    <dbReference type="NCBI Taxonomy" id="88431"/>
    <lineage>
        <taxon>Bacteria</taxon>
        <taxon>Bacillati</taxon>
        <taxon>Bacillota</taxon>
        <taxon>Clostridia</taxon>
        <taxon>Lachnospirales</taxon>
        <taxon>Lachnospiraceae</taxon>
        <taxon>Dorea</taxon>
    </lineage>
</organism>
<gene>
    <name evidence="1" type="ORF">DXB16_09595</name>
</gene>
<dbReference type="Proteomes" id="UP000261285">
    <property type="component" value="Unassembled WGS sequence"/>
</dbReference>
<protein>
    <recommendedName>
        <fullName evidence="3">Hydroxylamine reductase</fullName>
    </recommendedName>
</protein>
<evidence type="ECO:0000313" key="2">
    <source>
        <dbReference type="Proteomes" id="UP000261285"/>
    </source>
</evidence>
<dbReference type="AlphaFoldDB" id="A0A3E5GAP8"/>
<dbReference type="EMBL" id="QSVN01000010">
    <property type="protein sequence ID" value="RGO31629.1"/>
    <property type="molecule type" value="Genomic_DNA"/>
</dbReference>
<reference evidence="1 2" key="1">
    <citation type="submission" date="2018-08" db="EMBL/GenBank/DDBJ databases">
        <title>A genome reference for cultivated species of the human gut microbiota.</title>
        <authorList>
            <person name="Zou Y."/>
            <person name="Xue W."/>
            <person name="Luo G."/>
        </authorList>
    </citation>
    <scope>NUCLEOTIDE SEQUENCE [LARGE SCALE GENOMIC DNA]</scope>
    <source>
        <strain evidence="1 2">OM02-16</strain>
    </source>
</reference>
<comment type="caution">
    <text evidence="1">The sequence shown here is derived from an EMBL/GenBank/DDBJ whole genome shotgun (WGS) entry which is preliminary data.</text>
</comment>
<proteinExistence type="predicted"/>
<dbReference type="RefSeq" id="WP_117598163.1">
    <property type="nucleotide sequence ID" value="NZ_CABMEZ010000010.1"/>
</dbReference>
<evidence type="ECO:0008006" key="3">
    <source>
        <dbReference type="Google" id="ProtNLM"/>
    </source>
</evidence>